<evidence type="ECO:0000259" key="3">
    <source>
        <dbReference type="Pfam" id="PF07423"/>
    </source>
</evidence>
<keyword evidence="2" id="KW-0812">Transmembrane</keyword>
<keyword evidence="2" id="KW-1133">Transmembrane helix</keyword>
<accession>A0ABW6JY10</accession>
<feature type="domain" description="DUF1510" evidence="3">
    <location>
        <begin position="141"/>
        <end position="232"/>
    </location>
</feature>
<evidence type="ECO:0000256" key="2">
    <source>
        <dbReference type="SAM" id="Phobius"/>
    </source>
</evidence>
<feature type="compositionally biased region" description="Acidic residues" evidence="1">
    <location>
        <begin position="91"/>
        <end position="123"/>
    </location>
</feature>
<evidence type="ECO:0000313" key="4">
    <source>
        <dbReference type="EMBL" id="MFE8696805.1"/>
    </source>
</evidence>
<keyword evidence="2" id="KW-0472">Membrane</keyword>
<organism evidence="4 5">
    <name type="scientific">Cytobacillus mangrovibacter</name>
    <dbReference type="NCBI Taxonomy" id="3299024"/>
    <lineage>
        <taxon>Bacteria</taxon>
        <taxon>Bacillati</taxon>
        <taxon>Bacillota</taxon>
        <taxon>Bacilli</taxon>
        <taxon>Bacillales</taxon>
        <taxon>Bacillaceae</taxon>
        <taxon>Cytobacillus</taxon>
    </lineage>
</organism>
<dbReference type="Pfam" id="PF07423">
    <property type="entry name" value="DUF1510"/>
    <property type="match status" value="1"/>
</dbReference>
<keyword evidence="5" id="KW-1185">Reference proteome</keyword>
<feature type="region of interest" description="Disordered" evidence="1">
    <location>
        <begin position="56"/>
        <end position="123"/>
    </location>
</feature>
<comment type="caution">
    <text evidence="4">The sequence shown here is derived from an EMBL/GenBank/DDBJ whole genome shotgun (WGS) entry which is preliminary data.</text>
</comment>
<sequence>MSRNYDPSNQGLRSEMRGKRRKTNLILNLLIGLVVLLIVFVSAKIFFGGNDENATDKEVAQEQQTEAEQEEKASSADENTDSDIAENKENESEEETDIEKEDNEASTDNNEIEQAEIPEPANEEEAIVTVGGNDGNVKKAIENPSWKPIGTSQTGEHYAVYDKESVDWSEMLQAISYATGVDQSNMNVWFLGNNGFNKSVGTITTKDQQQKYRVYIDWVDGQGWKPTKVEELNEVEKKSEAKKETKKETEKKDEDS</sequence>
<dbReference type="EMBL" id="JBIACJ010000005">
    <property type="protein sequence ID" value="MFE8696805.1"/>
    <property type="molecule type" value="Genomic_DNA"/>
</dbReference>
<protein>
    <submittedName>
        <fullName evidence="4">YrrS family protein</fullName>
    </submittedName>
</protein>
<feature type="transmembrane region" description="Helical" evidence="2">
    <location>
        <begin position="25"/>
        <end position="47"/>
    </location>
</feature>
<reference evidence="4 5" key="1">
    <citation type="submission" date="2024-08" db="EMBL/GenBank/DDBJ databases">
        <title>Two novel Cytobacillus novel species.</title>
        <authorList>
            <person name="Liu G."/>
        </authorList>
    </citation>
    <scope>NUCLEOTIDE SEQUENCE [LARGE SCALE GENOMIC DNA]</scope>
    <source>
        <strain evidence="4 5">FJAT-53684</strain>
    </source>
</reference>
<name>A0ABW6JY10_9BACI</name>
<feature type="region of interest" description="Disordered" evidence="1">
    <location>
        <begin position="227"/>
        <end position="256"/>
    </location>
</feature>
<proteinExistence type="predicted"/>
<dbReference type="InterPro" id="IPR009988">
    <property type="entry name" value="DUF1510"/>
</dbReference>
<evidence type="ECO:0000256" key="1">
    <source>
        <dbReference type="SAM" id="MobiDB-lite"/>
    </source>
</evidence>
<evidence type="ECO:0000313" key="5">
    <source>
        <dbReference type="Proteomes" id="UP001601058"/>
    </source>
</evidence>
<dbReference type="RefSeq" id="WP_389219306.1">
    <property type="nucleotide sequence ID" value="NZ_JBIACJ010000005.1"/>
</dbReference>
<dbReference type="Proteomes" id="UP001601058">
    <property type="component" value="Unassembled WGS sequence"/>
</dbReference>
<gene>
    <name evidence="4" type="ORF">ACFYKT_10705</name>
</gene>